<organism evidence="9 10">
    <name type="scientific">Aeropyrum pernix (strain ATCC 700893 / DSM 11879 / JCM 9820 / NBRC 100138 / K1)</name>
    <dbReference type="NCBI Taxonomy" id="272557"/>
    <lineage>
        <taxon>Archaea</taxon>
        <taxon>Thermoproteota</taxon>
        <taxon>Thermoprotei</taxon>
        <taxon>Desulfurococcales</taxon>
        <taxon>Desulfurococcaceae</taxon>
        <taxon>Aeropyrum</taxon>
    </lineage>
</organism>
<dbReference type="Pfam" id="PF02770">
    <property type="entry name" value="Acyl-CoA_dh_M"/>
    <property type="match status" value="1"/>
</dbReference>
<dbReference type="CDD" id="cd00567">
    <property type="entry name" value="ACAD"/>
    <property type="match status" value="1"/>
</dbReference>
<evidence type="ECO:0000256" key="2">
    <source>
        <dbReference type="ARBA" id="ARBA00009347"/>
    </source>
</evidence>
<dbReference type="InterPro" id="IPR006091">
    <property type="entry name" value="Acyl-CoA_Oxase/DH_mid-dom"/>
</dbReference>
<evidence type="ECO:0000256" key="4">
    <source>
        <dbReference type="ARBA" id="ARBA00022827"/>
    </source>
</evidence>
<dbReference type="RefSeq" id="WP_010866960.1">
    <property type="nucleotide sequence ID" value="NC_000854.2"/>
</dbReference>
<dbReference type="SUPFAM" id="SSF56645">
    <property type="entry name" value="Acyl-CoA dehydrogenase NM domain-like"/>
    <property type="match status" value="1"/>
</dbReference>
<dbReference type="PANTHER" id="PTHR43884:SF37">
    <property type="entry name" value="ACYL-COA DEHYDROGENASE"/>
    <property type="match status" value="1"/>
</dbReference>
<dbReference type="Pfam" id="PF02771">
    <property type="entry name" value="Acyl-CoA_dh_N"/>
    <property type="match status" value="1"/>
</dbReference>
<proteinExistence type="inferred from homology"/>
<evidence type="ECO:0000256" key="1">
    <source>
        <dbReference type="ARBA" id="ARBA00001974"/>
    </source>
</evidence>
<dbReference type="Pfam" id="PF00441">
    <property type="entry name" value="Acyl-CoA_dh_1"/>
    <property type="match status" value="1"/>
</dbReference>
<dbReference type="GO" id="GO:0003995">
    <property type="term" value="F:acyl-CoA dehydrogenase activity"/>
    <property type="evidence" value="ECO:0007669"/>
    <property type="project" value="TreeGrafter"/>
</dbReference>
<evidence type="ECO:0000313" key="9">
    <source>
        <dbReference type="EMBL" id="BAA81367.1"/>
    </source>
</evidence>
<dbReference type="PANTHER" id="PTHR43884">
    <property type="entry name" value="ACYL-COA DEHYDROGENASE"/>
    <property type="match status" value="1"/>
</dbReference>
<keyword evidence="3 5" id="KW-0285">Flavoprotein</keyword>
<evidence type="ECO:0000259" key="6">
    <source>
        <dbReference type="Pfam" id="PF00441"/>
    </source>
</evidence>
<dbReference type="InterPro" id="IPR036250">
    <property type="entry name" value="AcylCo_DH-like_C"/>
</dbReference>
<dbReference type="GeneID" id="1445370"/>
<keyword evidence="5" id="KW-0560">Oxidoreductase</keyword>
<dbReference type="InterPro" id="IPR013786">
    <property type="entry name" value="AcylCoA_DH/ox_N"/>
</dbReference>
<dbReference type="Gene3D" id="2.40.110.10">
    <property type="entry name" value="Butyryl-CoA Dehydrogenase, subunit A, domain 2"/>
    <property type="match status" value="1"/>
</dbReference>
<dbReference type="InterPro" id="IPR009075">
    <property type="entry name" value="AcylCo_DH/oxidase_C"/>
</dbReference>
<accession>Q9Y9D3</accession>
<dbReference type="PIR" id="G72463">
    <property type="entry name" value="G72463"/>
</dbReference>
<dbReference type="InterPro" id="IPR037069">
    <property type="entry name" value="AcylCoA_DH/ox_N_sf"/>
</dbReference>
<feature type="domain" description="Acyl-CoA dehydrogenase/oxidase N-terminal" evidence="8">
    <location>
        <begin position="8"/>
        <end position="120"/>
    </location>
</feature>
<dbReference type="InterPro" id="IPR009100">
    <property type="entry name" value="AcylCoA_DH/oxidase_NM_dom_sf"/>
</dbReference>
<dbReference type="PATRIC" id="fig|272557.25.peg.1573"/>
<feature type="domain" description="Acyl-CoA oxidase/dehydrogenase middle" evidence="7">
    <location>
        <begin position="125"/>
        <end position="226"/>
    </location>
</feature>
<dbReference type="PIRSF" id="PIRSF016578">
    <property type="entry name" value="HsaA"/>
    <property type="match status" value="1"/>
</dbReference>
<name>Q9Y9D3_AERPE</name>
<feature type="domain" description="Acyl-CoA dehydrogenase/oxidase C-terminal" evidence="6">
    <location>
        <begin position="240"/>
        <end position="397"/>
    </location>
</feature>
<evidence type="ECO:0000256" key="5">
    <source>
        <dbReference type="RuleBase" id="RU362125"/>
    </source>
</evidence>
<dbReference type="GO" id="GO:0050660">
    <property type="term" value="F:flavin adenine dinucleotide binding"/>
    <property type="evidence" value="ECO:0007669"/>
    <property type="project" value="InterPro"/>
</dbReference>
<dbReference type="Gene3D" id="1.10.540.10">
    <property type="entry name" value="Acyl-CoA dehydrogenase/oxidase, N-terminal domain"/>
    <property type="match status" value="1"/>
</dbReference>
<protein>
    <submittedName>
        <fullName evidence="9">Acyl-CoA dehydrogenase</fullName>
    </submittedName>
</protein>
<sequence length="405" mass="43412">MDFSLGPDLELFRESLRRGLEKLLGGGRWAEIDEAGVLPAETIRGLGALGVLALVCPEELGGQGGGWLEAAIAAEEIGYHDPSMSTAVYTLLNNAWPFILSRHGSPEVAGGIVEKVAKGEMFFGIASTEPGGGSDVAGIKTRAERSGDYYRVYGEKILISGVREALETLDYGGWLLLARTGGEGHRGLSAFAFTGKWDGSLASGLEYSILDTIGRHGISTGILRLDGAEVHASRIVGGEGRGFYVAMEGFPLARILVAAANVGAARWALERAVEWSRERRLFGGRPIASFQGVSFSIAEAFAGLEAARLLVYRAAWTADRYVRGEAAREELNLYSASAKLKAVDTAFSIFQETMKIVGGISFTKEVDVHRGLLGTLSYLVGAEGAQNIMKYIIARDLIGREYVKL</sequence>
<reference evidence="9 10" key="1">
    <citation type="journal article" date="1999" name="DNA Res.">
        <title>Complete genome sequence of an aerobic hyper-thermophilic crenarchaeon, Aeropyrum pernix K1.</title>
        <authorList>
            <person name="Kawarabayasi Y."/>
            <person name="Hino Y."/>
            <person name="Horikawa H."/>
            <person name="Yamazaki S."/>
            <person name="Haikawa Y."/>
            <person name="Jin-no K."/>
            <person name="Takahashi M."/>
            <person name="Sekine M."/>
            <person name="Baba S."/>
            <person name="Ankai A."/>
            <person name="Kosugi H."/>
            <person name="Hosoyama A."/>
            <person name="Fukui S."/>
            <person name="Nagai Y."/>
            <person name="Nishijima K."/>
            <person name="Nakazawa H."/>
            <person name="Takamiya M."/>
            <person name="Masuda S."/>
            <person name="Funahashi T."/>
            <person name="Tanaka T."/>
            <person name="Kudoh Y."/>
            <person name="Yamazaki J."/>
            <person name="Kushida N."/>
            <person name="Oguchi A."/>
            <person name="Aoki K."/>
            <person name="Kubota K."/>
            <person name="Nakamura Y."/>
            <person name="Nomura N."/>
            <person name="Sako Y."/>
            <person name="Kikuchi H."/>
        </authorList>
    </citation>
    <scope>NUCLEOTIDE SEQUENCE [LARGE SCALE GENOMIC DNA]</scope>
    <source>
        <strain evidence="10">ATCC 700893 / DSM 11879 / JCM 9820 / NBRC 100138 / K1</strain>
    </source>
</reference>
<evidence type="ECO:0000256" key="3">
    <source>
        <dbReference type="ARBA" id="ARBA00022630"/>
    </source>
</evidence>
<dbReference type="SUPFAM" id="SSF47203">
    <property type="entry name" value="Acyl-CoA dehydrogenase C-terminal domain-like"/>
    <property type="match status" value="1"/>
</dbReference>
<dbReference type="AlphaFoldDB" id="Q9Y9D3"/>
<comment type="similarity">
    <text evidence="2 5">Belongs to the acyl-CoA dehydrogenase family.</text>
</comment>
<gene>
    <name evidence="9" type="ordered locus">APE_2354</name>
</gene>
<evidence type="ECO:0000259" key="8">
    <source>
        <dbReference type="Pfam" id="PF02771"/>
    </source>
</evidence>
<evidence type="ECO:0000259" key="7">
    <source>
        <dbReference type="Pfam" id="PF02770"/>
    </source>
</evidence>
<dbReference type="Gene3D" id="1.20.140.10">
    <property type="entry name" value="Butyryl-CoA Dehydrogenase, subunit A, domain 3"/>
    <property type="match status" value="1"/>
</dbReference>
<comment type="cofactor">
    <cofactor evidence="1 5">
        <name>FAD</name>
        <dbReference type="ChEBI" id="CHEBI:57692"/>
    </cofactor>
</comment>
<dbReference type="KEGG" id="ape:APE_2354"/>
<dbReference type="InterPro" id="IPR046373">
    <property type="entry name" value="Acyl-CoA_Oxase/DH_mid-dom_sf"/>
</dbReference>
<dbReference type="eggNOG" id="arCOG04310">
    <property type="taxonomic scope" value="Archaea"/>
</dbReference>
<evidence type="ECO:0000313" key="10">
    <source>
        <dbReference type="Proteomes" id="UP000002518"/>
    </source>
</evidence>
<dbReference type="EMBL" id="BA000002">
    <property type="protein sequence ID" value="BAA81367.1"/>
    <property type="molecule type" value="Genomic_DNA"/>
</dbReference>
<keyword evidence="10" id="KW-1185">Reference proteome</keyword>
<keyword evidence="4 5" id="KW-0274">FAD</keyword>
<dbReference type="EnsemblBacteria" id="BAA81367">
    <property type="protein sequence ID" value="BAA81367"/>
    <property type="gene ID" value="APE_2354"/>
</dbReference>
<dbReference type="Proteomes" id="UP000002518">
    <property type="component" value="Chromosome"/>
</dbReference>
<dbReference type="STRING" id="272557.APE_2354"/>